<dbReference type="EMBL" id="JBANRG010000003">
    <property type="protein sequence ID" value="KAK7468691.1"/>
    <property type="molecule type" value="Genomic_DNA"/>
</dbReference>
<evidence type="ECO:0000256" key="2">
    <source>
        <dbReference type="ARBA" id="ARBA00009199"/>
    </source>
</evidence>
<dbReference type="PANTHER" id="PTHR46072:SF4">
    <property type="entry name" value="AMIDASE C550.07-RELATED"/>
    <property type="match status" value="1"/>
</dbReference>
<gene>
    <name evidence="6" type="ORF">VKT23_003194</name>
</gene>
<reference evidence="6 7" key="1">
    <citation type="submission" date="2024-01" db="EMBL/GenBank/DDBJ databases">
        <title>A draft genome for the cacao thread blight pathogen Marasmiellus scandens.</title>
        <authorList>
            <person name="Baruah I.K."/>
            <person name="Leung J."/>
            <person name="Bukari Y."/>
            <person name="Amoako-Attah I."/>
            <person name="Meinhardt L.W."/>
            <person name="Bailey B.A."/>
            <person name="Cohen S.P."/>
        </authorList>
    </citation>
    <scope>NUCLEOTIDE SEQUENCE [LARGE SCALE GENOMIC DNA]</scope>
    <source>
        <strain evidence="6 7">GH-19</strain>
    </source>
</reference>
<evidence type="ECO:0000256" key="3">
    <source>
        <dbReference type="ARBA" id="ARBA00012922"/>
    </source>
</evidence>
<dbReference type="InterPro" id="IPR023631">
    <property type="entry name" value="Amidase_dom"/>
</dbReference>
<organism evidence="6 7">
    <name type="scientific">Marasmiellus scandens</name>
    <dbReference type="NCBI Taxonomy" id="2682957"/>
    <lineage>
        <taxon>Eukaryota</taxon>
        <taxon>Fungi</taxon>
        <taxon>Dikarya</taxon>
        <taxon>Basidiomycota</taxon>
        <taxon>Agaricomycotina</taxon>
        <taxon>Agaricomycetes</taxon>
        <taxon>Agaricomycetidae</taxon>
        <taxon>Agaricales</taxon>
        <taxon>Marasmiineae</taxon>
        <taxon>Omphalotaceae</taxon>
        <taxon>Marasmiellus</taxon>
    </lineage>
</organism>
<comment type="similarity">
    <text evidence="2">Belongs to the amidase family.</text>
</comment>
<dbReference type="InterPro" id="IPR036928">
    <property type="entry name" value="AS_sf"/>
</dbReference>
<dbReference type="PANTHER" id="PTHR46072">
    <property type="entry name" value="AMIDASE-RELATED-RELATED"/>
    <property type="match status" value="1"/>
</dbReference>
<feature type="domain" description="Amidase" evidence="5">
    <location>
        <begin position="82"/>
        <end position="533"/>
    </location>
</feature>
<dbReference type="Proteomes" id="UP001498398">
    <property type="component" value="Unassembled WGS sequence"/>
</dbReference>
<evidence type="ECO:0000256" key="1">
    <source>
        <dbReference type="ARBA" id="ARBA00001311"/>
    </source>
</evidence>
<keyword evidence="4" id="KW-0378">Hydrolase</keyword>
<comment type="caution">
    <text evidence="6">The sequence shown here is derived from an EMBL/GenBank/DDBJ whole genome shotgun (WGS) entry which is preliminary data.</text>
</comment>
<proteinExistence type="inferred from homology"/>
<protein>
    <recommendedName>
        <fullName evidence="3">amidase</fullName>
        <ecNumber evidence="3">3.5.1.4</ecNumber>
    </recommendedName>
</protein>
<evidence type="ECO:0000259" key="5">
    <source>
        <dbReference type="Pfam" id="PF01425"/>
    </source>
</evidence>
<evidence type="ECO:0000313" key="7">
    <source>
        <dbReference type="Proteomes" id="UP001498398"/>
    </source>
</evidence>
<keyword evidence="7" id="KW-1185">Reference proteome</keyword>
<dbReference type="PROSITE" id="PS00571">
    <property type="entry name" value="AMIDASES"/>
    <property type="match status" value="1"/>
</dbReference>
<accession>A0ABR1JWG6</accession>
<dbReference type="Gene3D" id="3.90.1300.10">
    <property type="entry name" value="Amidase signature (AS) domain"/>
    <property type="match status" value="1"/>
</dbReference>
<dbReference type="PIRSF" id="PIRSF001221">
    <property type="entry name" value="Amidase_fungi"/>
    <property type="match status" value="1"/>
</dbReference>
<dbReference type="SUPFAM" id="SSF75304">
    <property type="entry name" value="Amidase signature (AS) enzymes"/>
    <property type="match status" value="1"/>
</dbReference>
<evidence type="ECO:0000256" key="4">
    <source>
        <dbReference type="ARBA" id="ARBA00022801"/>
    </source>
</evidence>
<comment type="catalytic activity">
    <reaction evidence="1">
        <text>a monocarboxylic acid amide + H2O = a monocarboxylate + NH4(+)</text>
        <dbReference type="Rhea" id="RHEA:12020"/>
        <dbReference type="ChEBI" id="CHEBI:15377"/>
        <dbReference type="ChEBI" id="CHEBI:28938"/>
        <dbReference type="ChEBI" id="CHEBI:35757"/>
        <dbReference type="ChEBI" id="CHEBI:83628"/>
        <dbReference type="EC" id="3.5.1.4"/>
    </reaction>
</comment>
<name>A0ABR1JWG6_9AGAR</name>
<dbReference type="EC" id="3.5.1.4" evidence="3"/>
<dbReference type="InterPro" id="IPR020556">
    <property type="entry name" value="Amidase_CS"/>
</dbReference>
<evidence type="ECO:0000313" key="6">
    <source>
        <dbReference type="EMBL" id="KAK7468691.1"/>
    </source>
</evidence>
<sequence length="549" mass="59915">MSLTPIWPQAALNAVAQRDACIPEGLRLPASFLAKYPPGSDVMPAAAESGLMTDKELEITDPSNDATAILAAIKDKKVTSLEVMTAFMKRAAIGHQLLCCLTDIFFEEGLARAKELDEYYERTGELVGPLHGLPISVKENMGLKGQNATGGFLGDLGKFVSSEHSHLNQIMWDAGCVFYCKTNLPQGILQLESFSFWGQTLNPHNTKLTSGGSSGGCSALVSFGGSPLSLGTDIGGSLRAPSACCGIYTLKPTTKRVPSDALAGTHPVPGNDAILATPGPIARSSRDLELFFTTVYGTQPWLKDMSLTPLPWSHQTPKWTGSGGKIRLGVMWNDGVVHPQPPIRRALKELVDALKKTDAFEIVDYEPKYHAELVSTAHRLYTPDGGANARQRAAGEPLLHLTEWVLDLPEVKDHTTHEHWTLHMDRDNLKKAYGDHWNSQKVDAVLCPPLPGPAQALQTTKYWGYTSAWNLVDYPATVFPTGLRADPVLDPKDGPREPWSKHDAYTTACYEPEIFKNAPLSLQIVARRNVDEAALIVLKEVEKVLPLKN</sequence>
<dbReference type="Pfam" id="PF01425">
    <property type="entry name" value="Amidase"/>
    <property type="match status" value="1"/>
</dbReference>